<sequence length="302" mass="31198">MSNFSARVAAGAMCAALLAACAFPAAPGASADDRLHVVTTFTVIADMARVVGGEHVRVESVVKPGAEIHGYEPTPGDLARAQGADLVLDNGLGLESWFAQLLTGVDAPHATLSDGVPPLPIVDGAAAGERNPHAWMSARAGQVYVRNIAAALAKADPAHADAYAANAKAYAAELEAIHTDLVAVLRDRPRALLVTCEGAFSYLARDAGLGEAYLWPVNSEGQATVRGVIDVVDQVRATGTPAVFCESTVSDAAQRQVAAETGARLAGPLYVDSLSGADGPVPTYLDLLRHDTRLIATALEDA</sequence>
<dbReference type="GO" id="GO:0030313">
    <property type="term" value="C:cell envelope"/>
    <property type="evidence" value="ECO:0007669"/>
    <property type="project" value="UniProtKB-SubCell"/>
</dbReference>
<dbReference type="GO" id="GO:0046872">
    <property type="term" value="F:metal ion binding"/>
    <property type="evidence" value="ECO:0007669"/>
    <property type="project" value="UniProtKB-KW"/>
</dbReference>
<dbReference type="GO" id="GO:0007155">
    <property type="term" value="P:cell adhesion"/>
    <property type="evidence" value="ECO:0007669"/>
    <property type="project" value="InterPro"/>
</dbReference>
<keyword evidence="4 6" id="KW-0732">Signal</keyword>
<evidence type="ECO:0000313" key="7">
    <source>
        <dbReference type="EMBL" id="SFF10112.1"/>
    </source>
</evidence>
<comment type="similarity">
    <text evidence="5">Belongs to the bacterial solute-binding protein 9 family.</text>
</comment>
<name>A0A1I2FXN5_9MICO</name>
<protein>
    <submittedName>
        <fullName evidence="7">Manganese transport system substrate-binding protein</fullName>
    </submittedName>
</protein>
<dbReference type="PANTHER" id="PTHR42953:SF1">
    <property type="entry name" value="METAL-BINDING PROTEIN HI_0362-RELATED"/>
    <property type="match status" value="1"/>
</dbReference>
<dbReference type="OrthoDB" id="9810636at2"/>
<comment type="subcellular location">
    <subcellularLocation>
        <location evidence="1">Cell envelope</location>
    </subcellularLocation>
</comment>
<dbReference type="GO" id="GO:0030001">
    <property type="term" value="P:metal ion transport"/>
    <property type="evidence" value="ECO:0007669"/>
    <property type="project" value="InterPro"/>
</dbReference>
<organism evidence="7 8">
    <name type="scientific">Flavimobilis marinus</name>
    <dbReference type="NCBI Taxonomy" id="285351"/>
    <lineage>
        <taxon>Bacteria</taxon>
        <taxon>Bacillati</taxon>
        <taxon>Actinomycetota</taxon>
        <taxon>Actinomycetes</taxon>
        <taxon>Micrococcales</taxon>
        <taxon>Jonesiaceae</taxon>
        <taxon>Flavimobilis</taxon>
    </lineage>
</organism>
<feature type="chain" id="PRO_5011704425" evidence="6">
    <location>
        <begin position="32"/>
        <end position="302"/>
    </location>
</feature>
<evidence type="ECO:0000256" key="4">
    <source>
        <dbReference type="ARBA" id="ARBA00022729"/>
    </source>
</evidence>
<dbReference type="SUPFAM" id="SSF53807">
    <property type="entry name" value="Helical backbone' metal receptor"/>
    <property type="match status" value="1"/>
</dbReference>
<dbReference type="Gene3D" id="3.40.50.1980">
    <property type="entry name" value="Nitrogenase molybdenum iron protein domain"/>
    <property type="match status" value="2"/>
</dbReference>
<keyword evidence="2 5" id="KW-0813">Transport</keyword>
<dbReference type="AlphaFoldDB" id="A0A1I2FXN5"/>
<dbReference type="STRING" id="285351.SAMN04488035_1594"/>
<keyword evidence="8" id="KW-1185">Reference proteome</keyword>
<feature type="signal peptide" evidence="6">
    <location>
        <begin position="1"/>
        <end position="31"/>
    </location>
</feature>
<evidence type="ECO:0000313" key="8">
    <source>
        <dbReference type="Proteomes" id="UP000198520"/>
    </source>
</evidence>
<evidence type="ECO:0000256" key="5">
    <source>
        <dbReference type="RuleBase" id="RU003512"/>
    </source>
</evidence>
<dbReference type="Proteomes" id="UP000198520">
    <property type="component" value="Unassembled WGS sequence"/>
</dbReference>
<dbReference type="PANTHER" id="PTHR42953">
    <property type="entry name" value="HIGH-AFFINITY ZINC UPTAKE SYSTEM PROTEIN ZNUA-RELATED"/>
    <property type="match status" value="1"/>
</dbReference>
<dbReference type="InterPro" id="IPR006129">
    <property type="entry name" value="AdhesinB"/>
</dbReference>
<dbReference type="PRINTS" id="PR00690">
    <property type="entry name" value="ADHESNFAMILY"/>
</dbReference>
<dbReference type="Pfam" id="PF01297">
    <property type="entry name" value="ZnuA"/>
    <property type="match status" value="1"/>
</dbReference>
<dbReference type="InterPro" id="IPR050492">
    <property type="entry name" value="Bact_metal-bind_prot9"/>
</dbReference>
<dbReference type="PROSITE" id="PS51257">
    <property type="entry name" value="PROKAR_LIPOPROTEIN"/>
    <property type="match status" value="1"/>
</dbReference>
<evidence type="ECO:0000256" key="6">
    <source>
        <dbReference type="SAM" id="SignalP"/>
    </source>
</evidence>
<accession>A0A1I2FXN5</accession>
<evidence type="ECO:0000256" key="3">
    <source>
        <dbReference type="ARBA" id="ARBA00022723"/>
    </source>
</evidence>
<evidence type="ECO:0000256" key="2">
    <source>
        <dbReference type="ARBA" id="ARBA00022448"/>
    </source>
</evidence>
<proteinExistence type="inferred from homology"/>
<gene>
    <name evidence="7" type="ORF">SAMN04488035_1594</name>
</gene>
<reference evidence="8" key="1">
    <citation type="submission" date="2016-10" db="EMBL/GenBank/DDBJ databases">
        <authorList>
            <person name="Varghese N."/>
            <person name="Submissions S."/>
        </authorList>
    </citation>
    <scope>NUCLEOTIDE SEQUENCE [LARGE SCALE GENOMIC DNA]</scope>
    <source>
        <strain evidence="8">DSM 19083</strain>
    </source>
</reference>
<dbReference type="EMBL" id="FONZ01000002">
    <property type="protein sequence ID" value="SFF10112.1"/>
    <property type="molecule type" value="Genomic_DNA"/>
</dbReference>
<dbReference type="PRINTS" id="PR00691">
    <property type="entry name" value="ADHESINB"/>
</dbReference>
<evidence type="ECO:0000256" key="1">
    <source>
        <dbReference type="ARBA" id="ARBA00004196"/>
    </source>
</evidence>
<dbReference type="InterPro" id="IPR006127">
    <property type="entry name" value="ZnuA-like"/>
</dbReference>
<dbReference type="InterPro" id="IPR006128">
    <property type="entry name" value="Lipoprotein_PsaA-like"/>
</dbReference>
<keyword evidence="3" id="KW-0479">Metal-binding</keyword>